<comment type="caution">
    <text evidence="2">The sequence shown here is derived from an EMBL/GenBank/DDBJ whole genome shotgun (WGS) entry which is preliminary data.</text>
</comment>
<evidence type="ECO:0000313" key="3">
    <source>
        <dbReference type="Proteomes" id="UP001174909"/>
    </source>
</evidence>
<name>A0AA35RI55_GEOBA</name>
<protein>
    <submittedName>
        <fullName evidence="2">Uncharacterized protein</fullName>
    </submittedName>
</protein>
<dbReference type="Proteomes" id="UP001174909">
    <property type="component" value="Unassembled WGS sequence"/>
</dbReference>
<organism evidence="2 3">
    <name type="scientific">Geodia barretti</name>
    <name type="common">Barrett's horny sponge</name>
    <dbReference type="NCBI Taxonomy" id="519541"/>
    <lineage>
        <taxon>Eukaryota</taxon>
        <taxon>Metazoa</taxon>
        <taxon>Porifera</taxon>
        <taxon>Demospongiae</taxon>
        <taxon>Heteroscleromorpha</taxon>
        <taxon>Tetractinellida</taxon>
        <taxon>Astrophorina</taxon>
        <taxon>Geodiidae</taxon>
        <taxon>Geodia</taxon>
    </lineage>
</organism>
<dbReference type="AlphaFoldDB" id="A0AA35RI55"/>
<reference evidence="2" key="1">
    <citation type="submission" date="2023-03" db="EMBL/GenBank/DDBJ databases">
        <authorList>
            <person name="Steffen K."/>
            <person name="Cardenas P."/>
        </authorList>
    </citation>
    <scope>NUCLEOTIDE SEQUENCE</scope>
</reference>
<gene>
    <name evidence="2" type="ORF">GBAR_LOCUS7383</name>
</gene>
<evidence type="ECO:0000313" key="2">
    <source>
        <dbReference type="EMBL" id="CAI8011452.1"/>
    </source>
</evidence>
<proteinExistence type="predicted"/>
<feature type="region of interest" description="Disordered" evidence="1">
    <location>
        <begin position="1"/>
        <end position="20"/>
    </location>
</feature>
<evidence type="ECO:0000256" key="1">
    <source>
        <dbReference type="SAM" id="MobiDB-lite"/>
    </source>
</evidence>
<keyword evidence="3" id="KW-1185">Reference proteome</keyword>
<dbReference type="EMBL" id="CASHTH010001102">
    <property type="protein sequence ID" value="CAI8011452.1"/>
    <property type="molecule type" value="Genomic_DNA"/>
</dbReference>
<sequence length="183" mass="20809">MEEPSPAKRRRVEDEEGNKERREVLVASLRKLADAINKAAEETGSEFQADDSPVDFEKFLNTPGGKGIRRLWSHVASYEECLRSNGVGTYAELEKLWESQYGSQDVRDAVEEVLDAEERHEALLKDVQKEFVKAHSELQLKEIGDALPGDLKVADGRTKEVQEIQSYWEGSKFTLFVLLRHFG</sequence>
<accession>A0AA35RI55</accession>